<accession>A0ABW5N9G1</accession>
<keyword evidence="3" id="KW-1185">Reference proteome</keyword>
<gene>
    <name evidence="2" type="ORF">ACFSTE_13195</name>
</gene>
<name>A0ABW5N9G1_9FLAO</name>
<comment type="caution">
    <text evidence="2">The sequence shown here is derived from an EMBL/GenBank/DDBJ whole genome shotgun (WGS) entry which is preliminary data.</text>
</comment>
<protein>
    <submittedName>
        <fullName evidence="2">DUF1376 domain-containing protein</fullName>
    </submittedName>
</protein>
<dbReference type="EMBL" id="JBHULX010000024">
    <property type="protein sequence ID" value="MFD2591786.1"/>
    <property type="molecule type" value="Genomic_DNA"/>
</dbReference>
<evidence type="ECO:0000313" key="2">
    <source>
        <dbReference type="EMBL" id="MFD2591786.1"/>
    </source>
</evidence>
<evidence type="ECO:0000313" key="3">
    <source>
        <dbReference type="Proteomes" id="UP001597459"/>
    </source>
</evidence>
<reference evidence="3" key="1">
    <citation type="journal article" date="2019" name="Int. J. Syst. Evol. Microbiol.">
        <title>The Global Catalogue of Microorganisms (GCM) 10K type strain sequencing project: providing services to taxonomists for standard genome sequencing and annotation.</title>
        <authorList>
            <consortium name="The Broad Institute Genomics Platform"/>
            <consortium name="The Broad Institute Genome Sequencing Center for Infectious Disease"/>
            <person name="Wu L."/>
            <person name="Ma J."/>
        </authorList>
    </citation>
    <scope>NUCLEOTIDE SEQUENCE [LARGE SCALE GENOMIC DNA]</scope>
    <source>
        <strain evidence="3">KCTC 42423</strain>
    </source>
</reference>
<dbReference type="Proteomes" id="UP001597459">
    <property type="component" value="Unassembled WGS sequence"/>
</dbReference>
<organism evidence="2 3">
    <name type="scientific">Aquimarina hainanensis</name>
    <dbReference type="NCBI Taxonomy" id="1578017"/>
    <lineage>
        <taxon>Bacteria</taxon>
        <taxon>Pseudomonadati</taxon>
        <taxon>Bacteroidota</taxon>
        <taxon>Flavobacteriia</taxon>
        <taxon>Flavobacteriales</taxon>
        <taxon>Flavobacteriaceae</taxon>
        <taxon>Aquimarina</taxon>
    </lineage>
</organism>
<feature type="coiled-coil region" evidence="1">
    <location>
        <begin position="158"/>
        <end position="190"/>
    </location>
</feature>
<sequence length="306" mass="35822">MAKDPAFLFYSKDFYEGTRMMLPEERACYIDLIIYQHQNGIIPNDTKRLVMYCSGCSEQTIISVLNQKFKQMVNGWLNERLDEEISKRSTSKPKKAASACFAGLISRSNLNKKDKEKIKKMFVMDDFIKENDEVIKDETLIKSRVREWFKELVNQMVNNKANVNVNAIENENENENKDENKDENEKLNFQEIKKIFNDLASNCEIPTIREITESRRRAFRLLHKDYSLDEIGEVFQKAHDSSFLNGKNDRGFVCTFDWIMQKKNFLKILENNFKNKTNGFTEAKQTGVSDSFRRKTAERLGVVQPQ</sequence>
<dbReference type="InterPro" id="IPR010781">
    <property type="entry name" value="DUF1376"/>
</dbReference>
<dbReference type="Pfam" id="PF07120">
    <property type="entry name" value="DUF1376"/>
    <property type="match status" value="1"/>
</dbReference>
<proteinExistence type="predicted"/>
<keyword evidence="1" id="KW-0175">Coiled coil</keyword>
<dbReference type="RefSeq" id="WP_378256035.1">
    <property type="nucleotide sequence ID" value="NZ_JBHSJV010000001.1"/>
</dbReference>
<evidence type="ECO:0000256" key="1">
    <source>
        <dbReference type="SAM" id="Coils"/>
    </source>
</evidence>